<protein>
    <submittedName>
        <fullName evidence="1">Uncharacterized protein</fullName>
    </submittedName>
</protein>
<comment type="caution">
    <text evidence="1">The sequence shown here is derived from an EMBL/GenBank/DDBJ whole genome shotgun (WGS) entry which is preliminary data.</text>
</comment>
<accession>A0ABR0QVL7</accession>
<reference evidence="1 2" key="1">
    <citation type="submission" date="2023-03" db="EMBL/GenBank/DDBJ databases">
        <title>WGS of Gossypium arboreum.</title>
        <authorList>
            <person name="Yu D."/>
        </authorList>
    </citation>
    <scope>NUCLEOTIDE SEQUENCE [LARGE SCALE GENOMIC DNA]</scope>
    <source>
        <tissue evidence="1">Leaf</tissue>
    </source>
</reference>
<dbReference type="EMBL" id="JARKNE010000002">
    <property type="protein sequence ID" value="KAK5843369.1"/>
    <property type="molecule type" value="Genomic_DNA"/>
</dbReference>
<dbReference type="Proteomes" id="UP001358586">
    <property type="component" value="Chromosome 2"/>
</dbReference>
<evidence type="ECO:0000313" key="2">
    <source>
        <dbReference type="Proteomes" id="UP001358586"/>
    </source>
</evidence>
<organism evidence="1 2">
    <name type="scientific">Gossypium arboreum</name>
    <name type="common">Tree cotton</name>
    <name type="synonym">Gossypium nanking</name>
    <dbReference type="NCBI Taxonomy" id="29729"/>
    <lineage>
        <taxon>Eukaryota</taxon>
        <taxon>Viridiplantae</taxon>
        <taxon>Streptophyta</taxon>
        <taxon>Embryophyta</taxon>
        <taxon>Tracheophyta</taxon>
        <taxon>Spermatophyta</taxon>
        <taxon>Magnoliopsida</taxon>
        <taxon>eudicotyledons</taxon>
        <taxon>Gunneridae</taxon>
        <taxon>Pentapetalae</taxon>
        <taxon>rosids</taxon>
        <taxon>malvids</taxon>
        <taxon>Malvales</taxon>
        <taxon>Malvaceae</taxon>
        <taxon>Malvoideae</taxon>
        <taxon>Gossypium</taxon>
    </lineage>
</organism>
<proteinExistence type="predicted"/>
<sequence length="57" mass="6502">MTSPVADSDCASPVMKKLRLERRVEEELFDPCMVVGRWKERSRVTGEKRNNDSGSAF</sequence>
<gene>
    <name evidence="1" type="ORF">PVK06_005824</name>
</gene>
<name>A0ABR0QVL7_GOSAR</name>
<evidence type="ECO:0000313" key="1">
    <source>
        <dbReference type="EMBL" id="KAK5843369.1"/>
    </source>
</evidence>
<keyword evidence="2" id="KW-1185">Reference proteome</keyword>